<name>A0ABS2D3P9_9SPHN</name>
<dbReference type="Proteomes" id="UP000763641">
    <property type="component" value="Unassembled WGS sequence"/>
</dbReference>
<reference evidence="1 2" key="1">
    <citation type="submission" date="2020-12" db="EMBL/GenBank/DDBJ databases">
        <title>Sphingomonas sp.</title>
        <authorList>
            <person name="Kim M.K."/>
        </authorList>
    </citation>
    <scope>NUCLEOTIDE SEQUENCE [LARGE SCALE GENOMIC DNA]</scope>
    <source>
        <strain evidence="1 2">BT552</strain>
    </source>
</reference>
<gene>
    <name evidence="1" type="ORF">ILT43_04070</name>
</gene>
<dbReference type="InterPro" id="IPR011660">
    <property type="entry name" value="VapB-like"/>
</dbReference>
<proteinExistence type="predicted"/>
<dbReference type="RefSeq" id="WP_204195066.1">
    <property type="nucleotide sequence ID" value="NZ_JAFEMC010000001.1"/>
</dbReference>
<protein>
    <submittedName>
        <fullName evidence="1">Type II toxin-antitoxin system VapB family antitoxin</fullName>
    </submittedName>
</protein>
<comment type="caution">
    <text evidence="1">The sequence shown here is derived from an EMBL/GenBank/DDBJ whole genome shotgun (WGS) entry which is preliminary data.</text>
</comment>
<sequence length="82" mass="9213">MGALYVKDDDARVMAEKLADRRGLTKVAAVKLALANELARDEPKQSLHDIVAELRRTSKLRIDPDVVIDKAFYDSLNDEDDD</sequence>
<evidence type="ECO:0000313" key="1">
    <source>
        <dbReference type="EMBL" id="MBM6575535.1"/>
    </source>
</evidence>
<dbReference type="Pfam" id="PF07704">
    <property type="entry name" value="PSK_trans_fac"/>
    <property type="match status" value="1"/>
</dbReference>
<keyword evidence="2" id="KW-1185">Reference proteome</keyword>
<accession>A0ABS2D3P9</accession>
<organism evidence="1 2">
    <name type="scientific">Sphingomonas longa</name>
    <dbReference type="NCBI Taxonomy" id="2778730"/>
    <lineage>
        <taxon>Bacteria</taxon>
        <taxon>Pseudomonadati</taxon>
        <taxon>Pseudomonadota</taxon>
        <taxon>Alphaproteobacteria</taxon>
        <taxon>Sphingomonadales</taxon>
        <taxon>Sphingomonadaceae</taxon>
        <taxon>Sphingomonas</taxon>
    </lineage>
</organism>
<evidence type="ECO:0000313" key="2">
    <source>
        <dbReference type="Proteomes" id="UP000763641"/>
    </source>
</evidence>
<dbReference type="EMBL" id="JAFEMC010000001">
    <property type="protein sequence ID" value="MBM6575535.1"/>
    <property type="molecule type" value="Genomic_DNA"/>
</dbReference>